<dbReference type="Pfam" id="PF05172">
    <property type="entry name" value="RRM_Nup35"/>
    <property type="match status" value="1"/>
</dbReference>
<dbReference type="GO" id="GO:0051028">
    <property type="term" value="P:mRNA transport"/>
    <property type="evidence" value="ECO:0007669"/>
    <property type="project" value="UniProtKB-KW"/>
</dbReference>
<evidence type="ECO:0000256" key="5">
    <source>
        <dbReference type="SAM" id="MobiDB-lite"/>
    </source>
</evidence>
<feature type="domain" description="RRM Nup35-type" evidence="6">
    <location>
        <begin position="189"/>
        <end position="222"/>
    </location>
</feature>
<dbReference type="GO" id="GO:0005543">
    <property type="term" value="F:phospholipid binding"/>
    <property type="evidence" value="ECO:0007669"/>
    <property type="project" value="TreeGrafter"/>
</dbReference>
<evidence type="ECO:0000256" key="2">
    <source>
        <dbReference type="ARBA" id="ARBA00022448"/>
    </source>
</evidence>
<proteinExistence type="predicted"/>
<accession>A0A835S6A8</accession>
<sequence length="304" mass="32573">MSLASRRNPKSERKSLFFQDLASPVSSHRGGGRLATPGQAAAVSALWRENFVGTDPPPPPVFTLEDRVDFSPEPSVGELPISPELGSGSLTPKPSRAYLSSASPRKTKGEASGSGLANGGSQVRKQQQQQSPGARAGGRRRGLRKSRRREGWGVSVDGIVQPGALITLPPAREVVRPEMQKNSLLTGALDEEEWVTVYGFAVGETHLVLREFEKCGYNIETCPWSVGMQTGCIFFTRMDTTPGEFLQGNGADKRCSNCRRETGGPSATAIPSTRSSNPANMVVLVLTFAPRAIYGRSSSSASRP</sequence>
<feature type="compositionally biased region" description="Basic residues" evidence="5">
    <location>
        <begin position="137"/>
        <end position="148"/>
    </location>
</feature>
<gene>
    <name evidence="7" type="ORF">HPP92_002859</name>
</gene>
<evidence type="ECO:0000256" key="4">
    <source>
        <dbReference type="ARBA" id="ARBA00023242"/>
    </source>
</evidence>
<dbReference type="EMBL" id="JADCNL010000001">
    <property type="protein sequence ID" value="KAG0498168.1"/>
    <property type="molecule type" value="Genomic_DNA"/>
</dbReference>
<evidence type="ECO:0000256" key="3">
    <source>
        <dbReference type="ARBA" id="ARBA00022816"/>
    </source>
</evidence>
<evidence type="ECO:0000313" key="8">
    <source>
        <dbReference type="Proteomes" id="UP000636800"/>
    </source>
</evidence>
<protein>
    <recommendedName>
        <fullName evidence="6">RRM Nup35-type domain-containing protein</fullName>
    </recommendedName>
</protein>
<evidence type="ECO:0000259" key="6">
    <source>
        <dbReference type="Pfam" id="PF05172"/>
    </source>
</evidence>
<dbReference type="InterPro" id="IPR012677">
    <property type="entry name" value="Nucleotide-bd_a/b_plait_sf"/>
</dbReference>
<dbReference type="GO" id="GO:0044615">
    <property type="term" value="C:nuclear pore nuclear basket"/>
    <property type="evidence" value="ECO:0007669"/>
    <property type="project" value="TreeGrafter"/>
</dbReference>
<dbReference type="GO" id="GO:0044613">
    <property type="term" value="C:nuclear pore central transport channel"/>
    <property type="evidence" value="ECO:0007669"/>
    <property type="project" value="TreeGrafter"/>
</dbReference>
<dbReference type="InterPro" id="IPR007846">
    <property type="entry name" value="RRM_NUP35_dom"/>
</dbReference>
<evidence type="ECO:0000256" key="1">
    <source>
        <dbReference type="ARBA" id="ARBA00004123"/>
    </source>
</evidence>
<dbReference type="GO" id="GO:0006607">
    <property type="term" value="P:NLS-bearing protein import into nucleus"/>
    <property type="evidence" value="ECO:0007669"/>
    <property type="project" value="TreeGrafter"/>
</dbReference>
<organism evidence="7 8">
    <name type="scientific">Vanilla planifolia</name>
    <name type="common">Vanilla</name>
    <dbReference type="NCBI Taxonomy" id="51239"/>
    <lineage>
        <taxon>Eukaryota</taxon>
        <taxon>Viridiplantae</taxon>
        <taxon>Streptophyta</taxon>
        <taxon>Embryophyta</taxon>
        <taxon>Tracheophyta</taxon>
        <taxon>Spermatophyta</taxon>
        <taxon>Magnoliopsida</taxon>
        <taxon>Liliopsida</taxon>
        <taxon>Asparagales</taxon>
        <taxon>Orchidaceae</taxon>
        <taxon>Vanilloideae</taxon>
        <taxon>Vanilleae</taxon>
        <taxon>Vanilla</taxon>
    </lineage>
</organism>
<dbReference type="PANTHER" id="PTHR21527:SF6">
    <property type="entry name" value="NUCLEOPORIN NUP35"/>
    <property type="match status" value="1"/>
</dbReference>
<keyword evidence="4" id="KW-0539">Nucleus</keyword>
<feature type="region of interest" description="Disordered" evidence="5">
    <location>
        <begin position="1"/>
        <end position="39"/>
    </location>
</feature>
<reference evidence="7 8" key="1">
    <citation type="journal article" date="2020" name="Nat. Food">
        <title>A phased Vanilla planifolia genome enables genetic improvement of flavour and production.</title>
        <authorList>
            <person name="Hasing T."/>
            <person name="Tang H."/>
            <person name="Brym M."/>
            <person name="Khazi F."/>
            <person name="Huang T."/>
            <person name="Chambers A.H."/>
        </authorList>
    </citation>
    <scope>NUCLEOTIDE SEQUENCE [LARGE SCALE GENOMIC DNA]</scope>
    <source>
        <tissue evidence="7">Leaf</tissue>
    </source>
</reference>
<dbReference type="GO" id="GO:0006999">
    <property type="term" value="P:nuclear pore organization"/>
    <property type="evidence" value="ECO:0007669"/>
    <property type="project" value="TreeGrafter"/>
</dbReference>
<name>A0A835S6A8_VANPL</name>
<dbReference type="AlphaFoldDB" id="A0A835S6A8"/>
<comment type="subcellular location">
    <subcellularLocation>
        <location evidence="1">Nucleus</location>
    </subcellularLocation>
</comment>
<comment type="caution">
    <text evidence="7">The sequence shown here is derived from an EMBL/GenBank/DDBJ whole genome shotgun (WGS) entry which is preliminary data.</text>
</comment>
<keyword evidence="8" id="KW-1185">Reference proteome</keyword>
<dbReference type="Gene3D" id="3.30.70.330">
    <property type="match status" value="1"/>
</dbReference>
<dbReference type="Proteomes" id="UP000636800">
    <property type="component" value="Chromosome 1"/>
</dbReference>
<keyword evidence="2" id="KW-0813">Transport</keyword>
<feature type="compositionally biased region" description="Polar residues" evidence="5">
    <location>
        <begin position="88"/>
        <end position="104"/>
    </location>
</feature>
<evidence type="ECO:0000313" key="7">
    <source>
        <dbReference type="EMBL" id="KAG0498168.1"/>
    </source>
</evidence>
<dbReference type="GO" id="GO:0017056">
    <property type="term" value="F:structural constituent of nuclear pore"/>
    <property type="evidence" value="ECO:0007669"/>
    <property type="project" value="TreeGrafter"/>
</dbReference>
<dbReference type="OrthoDB" id="342264at2759"/>
<feature type="region of interest" description="Disordered" evidence="5">
    <location>
        <begin position="73"/>
        <end position="150"/>
    </location>
</feature>
<dbReference type="PANTHER" id="PTHR21527">
    <property type="entry name" value="NUCLEOPORIN NUP35"/>
    <property type="match status" value="1"/>
</dbReference>
<keyword evidence="3" id="KW-0509">mRNA transport</keyword>